<evidence type="ECO:0000256" key="2">
    <source>
        <dbReference type="SAM" id="MobiDB-lite"/>
    </source>
</evidence>
<feature type="compositionally biased region" description="Acidic residues" evidence="2">
    <location>
        <begin position="47"/>
        <end position="72"/>
    </location>
</feature>
<accession>A0A5P1FFJ4</accession>
<feature type="compositionally biased region" description="Acidic residues" evidence="2">
    <location>
        <begin position="17"/>
        <end position="30"/>
    </location>
</feature>
<dbReference type="Proteomes" id="UP000243459">
    <property type="component" value="Chromosome 3"/>
</dbReference>
<dbReference type="GO" id="GO:0005634">
    <property type="term" value="C:nucleus"/>
    <property type="evidence" value="ECO:0007669"/>
    <property type="project" value="TreeGrafter"/>
</dbReference>
<dbReference type="GO" id="GO:0006355">
    <property type="term" value="P:regulation of DNA-templated transcription"/>
    <property type="evidence" value="ECO:0007669"/>
    <property type="project" value="InterPro"/>
</dbReference>
<dbReference type="EMBL" id="CM007383">
    <property type="protein sequence ID" value="ONK76493.1"/>
    <property type="molecule type" value="Genomic_DNA"/>
</dbReference>
<organism evidence="4 5">
    <name type="scientific">Asparagus officinalis</name>
    <name type="common">Garden asparagus</name>
    <dbReference type="NCBI Taxonomy" id="4686"/>
    <lineage>
        <taxon>Eukaryota</taxon>
        <taxon>Viridiplantae</taxon>
        <taxon>Streptophyta</taxon>
        <taxon>Embryophyta</taxon>
        <taxon>Tracheophyta</taxon>
        <taxon>Spermatophyta</taxon>
        <taxon>Magnoliopsida</taxon>
        <taxon>Liliopsida</taxon>
        <taxon>Asparagales</taxon>
        <taxon>Asparagaceae</taxon>
        <taxon>Asparagoideae</taxon>
        <taxon>Asparagus</taxon>
    </lineage>
</organism>
<protein>
    <recommendedName>
        <fullName evidence="3">Glabrous enhancer-binding protein-like DBD domain-containing protein</fullName>
    </recommendedName>
</protein>
<dbReference type="PANTHER" id="PTHR31662">
    <property type="entry name" value="BNAANNG10740D PROTEIN-RELATED"/>
    <property type="match status" value="1"/>
</dbReference>
<evidence type="ECO:0000256" key="1">
    <source>
        <dbReference type="ARBA" id="ARBA00010820"/>
    </source>
</evidence>
<dbReference type="Pfam" id="PF04504">
    <property type="entry name" value="GeBP-like_DBD"/>
    <property type="match status" value="1"/>
</dbReference>
<dbReference type="PANTHER" id="PTHR31662:SF33">
    <property type="entry name" value="DNA-BINDING STOREKEEPER PROTEIN TRANSCRIPTIONAL REGULATOR-LIKE PROTEIN"/>
    <property type="match status" value="1"/>
</dbReference>
<comment type="similarity">
    <text evidence="1">Belongs to the GeBP family.</text>
</comment>
<dbReference type="OrthoDB" id="661680at2759"/>
<dbReference type="AlphaFoldDB" id="A0A5P1FFJ4"/>
<proteinExistence type="inferred from homology"/>
<dbReference type="Gramene" id="ONK76493">
    <property type="protein sequence ID" value="ONK76493"/>
    <property type="gene ID" value="A4U43_C03F28650"/>
</dbReference>
<gene>
    <name evidence="4" type="ORF">A4U43_C03F28650</name>
</gene>
<dbReference type="InterPro" id="IPR007592">
    <property type="entry name" value="GEBP"/>
</dbReference>
<feature type="compositionally biased region" description="Polar residues" evidence="2">
    <location>
        <begin position="33"/>
        <end position="44"/>
    </location>
</feature>
<evidence type="ECO:0000313" key="4">
    <source>
        <dbReference type="EMBL" id="ONK76493.1"/>
    </source>
</evidence>
<evidence type="ECO:0000259" key="3">
    <source>
        <dbReference type="Pfam" id="PF04504"/>
    </source>
</evidence>
<reference evidence="5" key="1">
    <citation type="journal article" date="2017" name="Nat. Commun.">
        <title>The asparagus genome sheds light on the origin and evolution of a young Y chromosome.</title>
        <authorList>
            <person name="Harkess A."/>
            <person name="Zhou J."/>
            <person name="Xu C."/>
            <person name="Bowers J.E."/>
            <person name="Van der Hulst R."/>
            <person name="Ayyampalayam S."/>
            <person name="Mercati F."/>
            <person name="Riccardi P."/>
            <person name="McKain M.R."/>
            <person name="Kakrana A."/>
            <person name="Tang H."/>
            <person name="Ray J."/>
            <person name="Groenendijk J."/>
            <person name="Arikit S."/>
            <person name="Mathioni S.M."/>
            <person name="Nakano M."/>
            <person name="Shan H."/>
            <person name="Telgmann-Rauber A."/>
            <person name="Kanno A."/>
            <person name="Yue Z."/>
            <person name="Chen H."/>
            <person name="Li W."/>
            <person name="Chen Y."/>
            <person name="Xu X."/>
            <person name="Zhang Y."/>
            <person name="Luo S."/>
            <person name="Chen H."/>
            <person name="Gao J."/>
            <person name="Mao Z."/>
            <person name="Pires J.C."/>
            <person name="Luo M."/>
            <person name="Kudrna D."/>
            <person name="Wing R.A."/>
            <person name="Meyers B.C."/>
            <person name="Yi K."/>
            <person name="Kong H."/>
            <person name="Lavrijsen P."/>
            <person name="Sunseri F."/>
            <person name="Falavigna A."/>
            <person name="Ye Y."/>
            <person name="Leebens-Mack J.H."/>
            <person name="Chen G."/>
        </authorList>
    </citation>
    <scope>NUCLEOTIDE SEQUENCE [LARGE SCALE GENOMIC DNA]</scope>
    <source>
        <strain evidence="5">cv. DH0086</strain>
    </source>
</reference>
<name>A0A5P1FFJ4_ASPOF</name>
<feature type="domain" description="Glabrous enhancer-binding protein-like DBD" evidence="3">
    <location>
        <begin position="110"/>
        <end position="206"/>
    </location>
</feature>
<evidence type="ECO:0000313" key="5">
    <source>
        <dbReference type="Proteomes" id="UP000243459"/>
    </source>
</evidence>
<feature type="region of interest" description="Disordered" evidence="2">
    <location>
        <begin position="1"/>
        <end position="104"/>
    </location>
</feature>
<keyword evidence="5" id="KW-1185">Reference proteome</keyword>
<sequence>MAIKQPPPPPSPPPSSSEEEEESSSGEDEETITKSPNSQTPTRNQEQEEETDEESESGSSDDEDDDEEDEDPPSDRRPQSISTAASLPLKPFDAGDKSNGKGNANGKALFQRIWSLEDEIAILEGMMEFEPERGPIKLNAAGIRDFHEFVKGSLSLEVSGSQLLEKIKRLKKKYESIAARANNGKAVKFGKPHDKKVYELSMEVWGMGNNNVANDAGGSLKREYPFIKDAMLDVRCCISAELLETLDPEKVRPLEREFKKQKVLEIKNRIRRIDLMKQALQRVLEDVENMADCIWGV</sequence>
<dbReference type="InterPro" id="IPR053932">
    <property type="entry name" value="GeBP-like_DBD"/>
</dbReference>
<feature type="compositionally biased region" description="Pro residues" evidence="2">
    <location>
        <begin position="1"/>
        <end position="15"/>
    </location>
</feature>
<dbReference type="OMA" id="RCCISAE"/>